<evidence type="ECO:0000313" key="3">
    <source>
        <dbReference type="Proteomes" id="UP000233551"/>
    </source>
</evidence>
<gene>
    <name evidence="2" type="ORF">CRG98_030480</name>
</gene>
<dbReference type="AlphaFoldDB" id="A0A2I0IYS6"/>
<keyword evidence="3" id="KW-1185">Reference proteome</keyword>
<reference evidence="2 3" key="1">
    <citation type="submission" date="2017-11" db="EMBL/GenBank/DDBJ databases">
        <title>De-novo sequencing of pomegranate (Punica granatum L.) genome.</title>
        <authorList>
            <person name="Akparov Z."/>
            <person name="Amiraslanov A."/>
            <person name="Hajiyeva S."/>
            <person name="Abbasov M."/>
            <person name="Kaur K."/>
            <person name="Hamwieh A."/>
            <person name="Solovyev V."/>
            <person name="Salamov A."/>
            <person name="Braich B."/>
            <person name="Kosarev P."/>
            <person name="Mahmoud A."/>
            <person name="Hajiyev E."/>
            <person name="Babayeva S."/>
            <person name="Izzatullayeva V."/>
            <person name="Mammadov A."/>
            <person name="Mammadov A."/>
            <person name="Sharifova S."/>
            <person name="Ojaghi J."/>
            <person name="Eynullazada K."/>
            <person name="Bayramov B."/>
            <person name="Abdulazimova A."/>
            <person name="Shahmuradov I."/>
        </authorList>
    </citation>
    <scope>NUCLEOTIDE SEQUENCE [LARGE SCALE GENOMIC DNA]</scope>
    <source>
        <strain evidence="3">cv. AG2017</strain>
        <tissue evidence="2">Leaf</tissue>
    </source>
</reference>
<organism evidence="2 3">
    <name type="scientific">Punica granatum</name>
    <name type="common">Pomegranate</name>
    <dbReference type="NCBI Taxonomy" id="22663"/>
    <lineage>
        <taxon>Eukaryota</taxon>
        <taxon>Viridiplantae</taxon>
        <taxon>Streptophyta</taxon>
        <taxon>Embryophyta</taxon>
        <taxon>Tracheophyta</taxon>
        <taxon>Spermatophyta</taxon>
        <taxon>Magnoliopsida</taxon>
        <taxon>eudicotyledons</taxon>
        <taxon>Gunneridae</taxon>
        <taxon>Pentapetalae</taxon>
        <taxon>rosids</taxon>
        <taxon>malvids</taxon>
        <taxon>Myrtales</taxon>
        <taxon>Lythraceae</taxon>
        <taxon>Punica</taxon>
    </lineage>
</organism>
<proteinExistence type="predicted"/>
<name>A0A2I0IYS6_PUNGR</name>
<accession>A0A2I0IYS6</accession>
<feature type="region of interest" description="Disordered" evidence="1">
    <location>
        <begin position="21"/>
        <end position="42"/>
    </location>
</feature>
<feature type="compositionally biased region" description="Basic and acidic residues" evidence="1">
    <location>
        <begin position="163"/>
        <end position="175"/>
    </location>
</feature>
<sequence length="218" mass="24650">GHTRLDSSGLKVERLHQSSYGGAEALHLHQGKRKKRRETREKYPVEEASVGVRRESSTVHFSIKLRVNLELFCNCLRAEARAGSSEFRCASRREERVEELKREMGQFQGTRQIHTGGFISKPKPRESSSEADTALCRAAPRLPESEAGRSSTQFSHHRSVQFRKGEGEGAGAEKETEYTDRLTRILWVSELGSIGSFCGLGQDFKQAYCFTLYCHDPR</sequence>
<comment type="caution">
    <text evidence="2">The sequence shown here is derived from an EMBL/GenBank/DDBJ whole genome shotgun (WGS) entry which is preliminary data.</text>
</comment>
<feature type="region of interest" description="Disordered" evidence="1">
    <location>
        <begin position="143"/>
        <end position="175"/>
    </location>
</feature>
<protein>
    <submittedName>
        <fullName evidence="2">Uncharacterized protein</fullName>
    </submittedName>
</protein>
<dbReference type="EMBL" id="PGOL01002275">
    <property type="protein sequence ID" value="PKI49134.1"/>
    <property type="molecule type" value="Genomic_DNA"/>
</dbReference>
<evidence type="ECO:0000256" key="1">
    <source>
        <dbReference type="SAM" id="MobiDB-lite"/>
    </source>
</evidence>
<feature type="non-terminal residue" evidence="2">
    <location>
        <position position="1"/>
    </location>
</feature>
<dbReference type="Proteomes" id="UP000233551">
    <property type="component" value="Unassembled WGS sequence"/>
</dbReference>
<evidence type="ECO:0000313" key="2">
    <source>
        <dbReference type="EMBL" id="PKI49134.1"/>
    </source>
</evidence>
<feature type="region of interest" description="Disordered" evidence="1">
    <location>
        <begin position="114"/>
        <end position="133"/>
    </location>
</feature>